<dbReference type="PANTHER" id="PTHR33116">
    <property type="entry name" value="REVERSE TRANSCRIPTASE ZINC-BINDING DOMAIN-CONTAINING PROTEIN-RELATED-RELATED"/>
    <property type="match status" value="1"/>
</dbReference>
<keyword evidence="2" id="KW-1185">Reference proteome</keyword>
<evidence type="ECO:0000313" key="1">
    <source>
        <dbReference type="EMBL" id="KAE8681863.1"/>
    </source>
</evidence>
<dbReference type="Proteomes" id="UP000436088">
    <property type="component" value="Unassembled WGS sequence"/>
</dbReference>
<proteinExistence type="predicted"/>
<comment type="caution">
    <text evidence="1">The sequence shown here is derived from an EMBL/GenBank/DDBJ whole genome shotgun (WGS) entry which is preliminary data.</text>
</comment>
<dbReference type="PANTHER" id="PTHR33116:SF84">
    <property type="entry name" value="RNA-DIRECTED DNA POLYMERASE"/>
    <property type="match status" value="1"/>
</dbReference>
<dbReference type="AlphaFoldDB" id="A0A6A2YR77"/>
<dbReference type="EMBL" id="VEPZ02001298">
    <property type="protein sequence ID" value="KAE8681863.1"/>
    <property type="molecule type" value="Genomic_DNA"/>
</dbReference>
<evidence type="ECO:0008006" key="3">
    <source>
        <dbReference type="Google" id="ProtNLM"/>
    </source>
</evidence>
<protein>
    <recommendedName>
        <fullName evidence="3">Reverse transcriptase zinc-binding domain-containing protein</fullName>
    </recommendedName>
</protein>
<name>A0A6A2YR77_HIBSY</name>
<gene>
    <name evidence="1" type="ORF">F3Y22_tig00111303pilonHSYRG00120</name>
</gene>
<reference evidence="1" key="1">
    <citation type="submission" date="2019-09" db="EMBL/GenBank/DDBJ databases">
        <title>Draft genome information of white flower Hibiscus syriacus.</title>
        <authorList>
            <person name="Kim Y.-M."/>
        </authorList>
    </citation>
    <scope>NUCLEOTIDE SEQUENCE [LARGE SCALE GENOMIC DNA]</scope>
    <source>
        <strain evidence="1">YM2019G1</strain>
    </source>
</reference>
<sequence>MNVLSRVPLVTRKLSEKDCFPLLVKLSAKLKHWSTMSLSYAGRLQLIKSVLFSIVNFWCRQLILPKSVLRRIEQMVTDLRAVETRLSWEELRDKNEKMPWHKLICLCVVASESRDHVFFGCDFSRGIWEAILGCADMLGGLLAEMRRCTGFLLGLRERSRRVFTGVTRCGGEILDSIKELVRIKFIAKSIGRLQAVDQSLCIAWGIA</sequence>
<organism evidence="1 2">
    <name type="scientific">Hibiscus syriacus</name>
    <name type="common">Rose of Sharon</name>
    <dbReference type="NCBI Taxonomy" id="106335"/>
    <lineage>
        <taxon>Eukaryota</taxon>
        <taxon>Viridiplantae</taxon>
        <taxon>Streptophyta</taxon>
        <taxon>Embryophyta</taxon>
        <taxon>Tracheophyta</taxon>
        <taxon>Spermatophyta</taxon>
        <taxon>Magnoliopsida</taxon>
        <taxon>eudicotyledons</taxon>
        <taxon>Gunneridae</taxon>
        <taxon>Pentapetalae</taxon>
        <taxon>rosids</taxon>
        <taxon>malvids</taxon>
        <taxon>Malvales</taxon>
        <taxon>Malvaceae</taxon>
        <taxon>Malvoideae</taxon>
        <taxon>Hibiscus</taxon>
    </lineage>
</organism>
<evidence type="ECO:0000313" key="2">
    <source>
        <dbReference type="Proteomes" id="UP000436088"/>
    </source>
</evidence>
<accession>A0A6A2YR77</accession>